<accession>D2QYQ9</accession>
<evidence type="ECO:0000259" key="1">
    <source>
        <dbReference type="Pfam" id="PF10057"/>
    </source>
</evidence>
<gene>
    <name evidence="2" type="ordered locus">Psta_1689</name>
</gene>
<evidence type="ECO:0000313" key="3">
    <source>
        <dbReference type="Proteomes" id="UP000001887"/>
    </source>
</evidence>
<dbReference type="Proteomes" id="UP000001887">
    <property type="component" value="Chromosome"/>
</dbReference>
<feature type="domain" description="Na+-translocating membrane potential-generating system MpsC" evidence="1">
    <location>
        <begin position="4"/>
        <end position="116"/>
    </location>
</feature>
<proteinExistence type="predicted"/>
<dbReference type="KEGG" id="psl:Psta_1689"/>
<keyword evidence="3" id="KW-1185">Reference proteome</keyword>
<name>D2QYQ9_PIRSD</name>
<dbReference type="HOGENOM" id="CLU_136657_1_0_0"/>
<dbReference type="EMBL" id="CP001848">
    <property type="protein sequence ID" value="ADB16364.1"/>
    <property type="molecule type" value="Genomic_DNA"/>
</dbReference>
<reference evidence="2 3" key="1">
    <citation type="journal article" date="2009" name="Stand. Genomic Sci.">
        <title>Complete genome sequence of Pirellula staleyi type strain (ATCC 27377).</title>
        <authorList>
            <person name="Clum A."/>
            <person name="Tindall B.J."/>
            <person name="Sikorski J."/>
            <person name="Ivanova N."/>
            <person name="Mavrommatis K."/>
            <person name="Lucas S."/>
            <person name="Glavina del Rio T."/>
            <person name="Nolan M."/>
            <person name="Chen F."/>
            <person name="Tice H."/>
            <person name="Pitluck S."/>
            <person name="Cheng J.F."/>
            <person name="Chertkov O."/>
            <person name="Brettin T."/>
            <person name="Han C."/>
            <person name="Detter J.C."/>
            <person name="Kuske C."/>
            <person name="Bruce D."/>
            <person name="Goodwin L."/>
            <person name="Ovchinikova G."/>
            <person name="Pati A."/>
            <person name="Mikhailova N."/>
            <person name="Chen A."/>
            <person name="Palaniappan K."/>
            <person name="Land M."/>
            <person name="Hauser L."/>
            <person name="Chang Y.J."/>
            <person name="Jeffries C.D."/>
            <person name="Chain P."/>
            <person name="Rohde M."/>
            <person name="Goker M."/>
            <person name="Bristow J."/>
            <person name="Eisen J.A."/>
            <person name="Markowitz V."/>
            <person name="Hugenholtz P."/>
            <person name="Kyrpides N.C."/>
            <person name="Klenk H.P."/>
            <person name="Lapidus A."/>
        </authorList>
    </citation>
    <scope>NUCLEOTIDE SEQUENCE [LARGE SCALE GENOMIC DNA]</scope>
    <source>
        <strain evidence="3">ATCC 27377 / DSM 6068 / ICPB 4128</strain>
    </source>
</reference>
<organism evidence="2 3">
    <name type="scientific">Pirellula staleyi (strain ATCC 27377 / DSM 6068 / ICPB 4128)</name>
    <name type="common">Pirella staleyi</name>
    <dbReference type="NCBI Taxonomy" id="530564"/>
    <lineage>
        <taxon>Bacteria</taxon>
        <taxon>Pseudomonadati</taxon>
        <taxon>Planctomycetota</taxon>
        <taxon>Planctomycetia</taxon>
        <taxon>Pirellulales</taxon>
        <taxon>Pirellulaceae</taxon>
        <taxon>Pirellula</taxon>
    </lineage>
</organism>
<dbReference type="eggNOG" id="COG5609">
    <property type="taxonomic scope" value="Bacteria"/>
</dbReference>
<dbReference type="Pfam" id="PF10057">
    <property type="entry name" value="MpsC"/>
    <property type="match status" value="1"/>
</dbReference>
<dbReference type="InterPro" id="IPR018745">
    <property type="entry name" value="MpsC"/>
</dbReference>
<dbReference type="AlphaFoldDB" id="D2QYQ9"/>
<sequence length="128" mass="14065">MLKTQGEIESAICDGISRFQLEFMGRGPRAIRTHVMDDVVFIRLQGVLTAAEQHLVKALPPDKGRDLLKQVRSQLVEIARTALDTMISDITGIPVVSLHHDISTVSGEEIIVFTLSAAPIFRTSSRGK</sequence>
<protein>
    <recommendedName>
        <fullName evidence="1">Na+-translocating membrane potential-generating system MpsC domain-containing protein</fullName>
    </recommendedName>
</protein>
<dbReference type="OrthoDB" id="5422931at2"/>
<evidence type="ECO:0000313" key="2">
    <source>
        <dbReference type="EMBL" id="ADB16364.1"/>
    </source>
</evidence>